<protein>
    <submittedName>
        <fullName evidence="7">U2 small nuclear ribonucleoprotein auxiliary factor large subunit</fullName>
    </submittedName>
</protein>
<dbReference type="AlphaFoldDB" id="A0A835Z9U4"/>
<dbReference type="InterPro" id="IPR000504">
    <property type="entry name" value="RRM_dom"/>
</dbReference>
<proteinExistence type="predicted"/>
<evidence type="ECO:0000313" key="7">
    <source>
        <dbReference type="EMBL" id="KAG5189690.1"/>
    </source>
</evidence>
<dbReference type="Gene3D" id="3.30.70.330">
    <property type="match status" value="2"/>
</dbReference>
<evidence type="ECO:0000256" key="2">
    <source>
        <dbReference type="ARBA" id="ARBA00022884"/>
    </source>
</evidence>
<dbReference type="Proteomes" id="UP000664859">
    <property type="component" value="Unassembled WGS sequence"/>
</dbReference>
<keyword evidence="8" id="KW-1185">Reference proteome</keyword>
<dbReference type="InterPro" id="IPR003954">
    <property type="entry name" value="RRM_euk-type"/>
</dbReference>
<dbReference type="PANTHER" id="PTHR23139">
    <property type="entry name" value="RNA-BINDING PROTEIN"/>
    <property type="match status" value="1"/>
</dbReference>
<organism evidence="7 8">
    <name type="scientific">Tribonema minus</name>
    <dbReference type="NCBI Taxonomy" id="303371"/>
    <lineage>
        <taxon>Eukaryota</taxon>
        <taxon>Sar</taxon>
        <taxon>Stramenopiles</taxon>
        <taxon>Ochrophyta</taxon>
        <taxon>PX clade</taxon>
        <taxon>Xanthophyceae</taxon>
        <taxon>Tribonematales</taxon>
        <taxon>Tribonemataceae</taxon>
        <taxon>Tribonema</taxon>
    </lineage>
</organism>
<dbReference type="FunFam" id="3.30.70.330:FF:000097">
    <property type="entry name" value="U2 snRNP auxiliary factor large subunit"/>
    <property type="match status" value="1"/>
</dbReference>
<dbReference type="OrthoDB" id="5411533at2759"/>
<dbReference type="InterPro" id="IPR012677">
    <property type="entry name" value="Nucleotide-bd_a/b_plait_sf"/>
</dbReference>
<feature type="domain" description="RRM" evidence="6">
    <location>
        <begin position="175"/>
        <end position="270"/>
    </location>
</feature>
<keyword evidence="1" id="KW-0507">mRNA processing</keyword>
<evidence type="ECO:0000256" key="1">
    <source>
        <dbReference type="ARBA" id="ARBA00022664"/>
    </source>
</evidence>
<dbReference type="SMART" id="SM00360">
    <property type="entry name" value="RRM"/>
    <property type="match status" value="2"/>
</dbReference>
<keyword evidence="7" id="KW-0687">Ribonucleoprotein</keyword>
<reference evidence="7" key="1">
    <citation type="submission" date="2021-02" db="EMBL/GenBank/DDBJ databases">
        <title>First Annotated Genome of the Yellow-green Alga Tribonema minus.</title>
        <authorList>
            <person name="Mahan K.M."/>
        </authorList>
    </citation>
    <scope>NUCLEOTIDE SEQUENCE</scope>
    <source>
        <strain evidence="7">UTEX B ZZ1240</strain>
    </source>
</reference>
<keyword evidence="2 4" id="KW-0694">RNA-binding</keyword>
<dbReference type="GO" id="GO:0008380">
    <property type="term" value="P:RNA splicing"/>
    <property type="evidence" value="ECO:0007669"/>
    <property type="project" value="UniProtKB-KW"/>
</dbReference>
<evidence type="ECO:0000313" key="8">
    <source>
        <dbReference type="Proteomes" id="UP000664859"/>
    </source>
</evidence>
<name>A0A835Z9U4_9STRA</name>
<dbReference type="GO" id="GO:0003723">
    <property type="term" value="F:RNA binding"/>
    <property type="evidence" value="ECO:0007669"/>
    <property type="project" value="UniProtKB-UniRule"/>
</dbReference>
<dbReference type="CDD" id="cd12232">
    <property type="entry name" value="RRM3_U2AF65"/>
    <property type="match status" value="1"/>
</dbReference>
<dbReference type="GO" id="GO:0006397">
    <property type="term" value="P:mRNA processing"/>
    <property type="evidence" value="ECO:0007669"/>
    <property type="project" value="UniProtKB-KW"/>
</dbReference>
<dbReference type="SUPFAM" id="SSF54928">
    <property type="entry name" value="RNA-binding domain, RBD"/>
    <property type="match status" value="2"/>
</dbReference>
<dbReference type="EMBL" id="JAFCMP010000046">
    <property type="protein sequence ID" value="KAG5189690.1"/>
    <property type="molecule type" value="Genomic_DNA"/>
</dbReference>
<dbReference type="Pfam" id="PF00076">
    <property type="entry name" value="RRM_1"/>
    <property type="match status" value="1"/>
</dbReference>
<evidence type="ECO:0000259" key="6">
    <source>
        <dbReference type="PROSITE" id="PS50102"/>
    </source>
</evidence>
<comment type="caution">
    <text evidence="7">The sequence shown here is derived from an EMBL/GenBank/DDBJ whole genome shotgun (WGS) entry which is preliminary data.</text>
</comment>
<evidence type="ECO:0000256" key="3">
    <source>
        <dbReference type="ARBA" id="ARBA00023187"/>
    </source>
</evidence>
<gene>
    <name evidence="7" type="ORF">JKP88DRAFT_184460</name>
</gene>
<dbReference type="InterPro" id="IPR035979">
    <property type="entry name" value="RBD_domain_sf"/>
</dbReference>
<feature type="region of interest" description="Disordered" evidence="5">
    <location>
        <begin position="1"/>
        <end position="23"/>
    </location>
</feature>
<sequence>MLKIGRPSKYRGPPVPSKTWQELTGQTPLPSIAAQPAGGSGLDPATKVYRELYIGNTQPTMTEAAIAEFLGTTLQKVGLATAAPGNPVVLARSNGNFCFIEMRSIEDTNAMLNLNGIPFMGSTLRIGRPAKYPGPMTPAMTWPDILARLVAQGGAAALGLGGGSPAPAAHQPATRVLRLNNMLSAEDLADEEGLADIEEETKGECASFGAVKKVHIVRPSTTDANAEKTATGVGYVFVEFEEADAARKAMLSLSTRTFDGKRVEVTFWDPEKFAQGNYGDGP</sequence>
<dbReference type="GO" id="GO:1990904">
    <property type="term" value="C:ribonucleoprotein complex"/>
    <property type="evidence" value="ECO:0007669"/>
    <property type="project" value="UniProtKB-KW"/>
</dbReference>
<evidence type="ECO:0000256" key="4">
    <source>
        <dbReference type="PROSITE-ProRule" id="PRU00176"/>
    </source>
</evidence>
<accession>A0A835Z9U4</accession>
<keyword evidence="3" id="KW-0508">mRNA splicing</keyword>
<evidence type="ECO:0000256" key="5">
    <source>
        <dbReference type="SAM" id="MobiDB-lite"/>
    </source>
</evidence>
<dbReference type="PROSITE" id="PS50102">
    <property type="entry name" value="RRM"/>
    <property type="match status" value="1"/>
</dbReference>
<dbReference type="SMART" id="SM00361">
    <property type="entry name" value="RRM_1"/>
    <property type="match status" value="1"/>
</dbReference>